<name>A0A179FYA9_METCM</name>
<feature type="region of interest" description="Disordered" evidence="1">
    <location>
        <begin position="229"/>
        <end position="288"/>
    </location>
</feature>
<keyword evidence="3" id="KW-1185">Reference proteome</keyword>
<reference evidence="2 3" key="1">
    <citation type="journal article" date="2016" name="PLoS Pathog.">
        <title>Biosynthesis of antibiotic leucinostatins in bio-control fungus Purpureocillium lilacinum and their inhibition on phytophthora revealed by genome mining.</title>
        <authorList>
            <person name="Wang G."/>
            <person name="Liu Z."/>
            <person name="Lin R."/>
            <person name="Li E."/>
            <person name="Mao Z."/>
            <person name="Ling J."/>
            <person name="Yang Y."/>
            <person name="Yin W.B."/>
            <person name="Xie B."/>
        </authorList>
    </citation>
    <scope>NUCLEOTIDE SEQUENCE [LARGE SCALE GENOMIC DNA]</scope>
    <source>
        <strain evidence="2">170</strain>
    </source>
</reference>
<evidence type="ECO:0000256" key="1">
    <source>
        <dbReference type="SAM" id="MobiDB-lite"/>
    </source>
</evidence>
<organism evidence="2 3">
    <name type="scientific">Pochonia chlamydosporia 170</name>
    <dbReference type="NCBI Taxonomy" id="1380566"/>
    <lineage>
        <taxon>Eukaryota</taxon>
        <taxon>Fungi</taxon>
        <taxon>Dikarya</taxon>
        <taxon>Ascomycota</taxon>
        <taxon>Pezizomycotina</taxon>
        <taxon>Sordariomycetes</taxon>
        <taxon>Hypocreomycetidae</taxon>
        <taxon>Hypocreales</taxon>
        <taxon>Clavicipitaceae</taxon>
        <taxon>Pochonia</taxon>
    </lineage>
</organism>
<dbReference type="GeneID" id="28857272"/>
<protein>
    <submittedName>
        <fullName evidence="2">Uncharacterized protein</fullName>
    </submittedName>
</protein>
<comment type="caution">
    <text evidence="2">The sequence shown here is derived from an EMBL/GenBank/DDBJ whole genome shotgun (WGS) entry which is preliminary data.</text>
</comment>
<dbReference type="KEGG" id="pchm:VFPPC_15525"/>
<feature type="compositionally biased region" description="Basic and acidic residues" evidence="1">
    <location>
        <begin position="245"/>
        <end position="257"/>
    </location>
</feature>
<feature type="compositionally biased region" description="Polar residues" evidence="1">
    <location>
        <begin position="263"/>
        <end position="276"/>
    </location>
</feature>
<dbReference type="EMBL" id="LSBJ02000002">
    <property type="protein sequence ID" value="OAQ70033.2"/>
    <property type="molecule type" value="Genomic_DNA"/>
</dbReference>
<proteinExistence type="predicted"/>
<accession>A0A179FYA9</accession>
<evidence type="ECO:0000313" key="2">
    <source>
        <dbReference type="EMBL" id="OAQ70033.2"/>
    </source>
</evidence>
<evidence type="ECO:0000313" key="3">
    <source>
        <dbReference type="Proteomes" id="UP000078397"/>
    </source>
</evidence>
<sequence length="288" mass="33636">MPTIEVQTVHNSGHDYRILCQSKKFKFDYNAHLRLSPCNSAVRIEVQKYTTKDPLFELVIRVYPRIRSAFVLPVGACTVYCDLRVDDKEVGDNVSWTLGPKTDIRYDGYDRSLIEKVKDWVGSLFKRETPDEPTCRRQFRWRATSKDSVSQAILEMSKSTDGHNDWKNVGNHEFNWDHGVCKIFLNEELEMQVAQAAGIWAVTALCQDRWPFDQVRQDAERIWKERWEKHREEESGRGMHRRREKERVLESEKKELEAPSFPSPKSNDTMGANNVDVSCAEDETFESR</sequence>
<dbReference type="AlphaFoldDB" id="A0A179FYA9"/>
<gene>
    <name evidence="2" type="ORF">VFPPC_15525</name>
</gene>
<feature type="compositionally biased region" description="Acidic residues" evidence="1">
    <location>
        <begin position="279"/>
        <end position="288"/>
    </location>
</feature>
<dbReference type="RefSeq" id="XP_018146570.2">
    <property type="nucleotide sequence ID" value="XM_018293278.2"/>
</dbReference>
<dbReference type="Proteomes" id="UP000078397">
    <property type="component" value="Unassembled WGS sequence"/>
</dbReference>